<proteinExistence type="predicted"/>
<dbReference type="AlphaFoldDB" id="A0A8J6QF77"/>
<dbReference type="Proteomes" id="UP000602057">
    <property type="component" value="Unassembled WGS sequence"/>
</dbReference>
<dbReference type="InterPro" id="IPR046111">
    <property type="entry name" value="DUF6048"/>
</dbReference>
<evidence type="ECO:0008006" key="4">
    <source>
        <dbReference type="Google" id="ProtNLM"/>
    </source>
</evidence>
<keyword evidence="3" id="KW-1185">Reference proteome</keyword>
<dbReference type="EMBL" id="JACVXC010000003">
    <property type="protein sequence ID" value="MBD0835730.1"/>
    <property type="molecule type" value="Genomic_DNA"/>
</dbReference>
<organism evidence="2 3">
    <name type="scientific">Aestuariibaculum suncheonense</name>
    <dbReference type="NCBI Taxonomy" id="1028745"/>
    <lineage>
        <taxon>Bacteria</taxon>
        <taxon>Pseudomonadati</taxon>
        <taxon>Bacteroidota</taxon>
        <taxon>Flavobacteriia</taxon>
        <taxon>Flavobacteriales</taxon>
        <taxon>Flavobacteriaceae</taxon>
    </lineage>
</organism>
<feature type="signal peptide" evidence="1">
    <location>
        <begin position="1"/>
        <end position="26"/>
    </location>
</feature>
<comment type="caution">
    <text evidence="2">The sequence shown here is derived from an EMBL/GenBank/DDBJ whole genome shotgun (WGS) entry which is preliminary data.</text>
</comment>
<name>A0A8J6QF77_9FLAO</name>
<evidence type="ECO:0000313" key="3">
    <source>
        <dbReference type="Proteomes" id="UP000602057"/>
    </source>
</evidence>
<keyword evidence="1" id="KW-0732">Signal</keyword>
<reference evidence="2" key="2">
    <citation type="submission" date="2020-09" db="EMBL/GenBank/DDBJ databases">
        <authorList>
            <person name="Wu Z."/>
        </authorList>
    </citation>
    <scope>NUCLEOTIDE SEQUENCE</scope>
    <source>
        <strain evidence="2">SC17</strain>
    </source>
</reference>
<sequence>MKQQRISIYIISSLACILLFCSTANAQNDSIVSVANDSVKIKLKYGLRLGGELGKLIRSSIDDDYKGFEVIADYRIKRKLYIAGELGYEEKNTVNDYLDVSTRGGYIKGGIDYNMYQNWLDMDNMIYFGFRVGGSSFSHDLNNYTIYNTSQYWNQYASQDLRTYDGLTAFWSEIILGIKVEVLANLYLGLNAQLKFLVTESNPGNFENIYIPGFHKTYDSSGIGVGYSYTLSYRIPLYKKEK</sequence>
<reference evidence="2" key="1">
    <citation type="journal article" date="2013" name="Int. J. Syst. Evol. Microbiol.">
        <title>Aestuariibaculum suncheonense gen. nov., sp. nov., a marine bacterium of the family Flavobacteriaceae isolated from a tidal flat and emended descriptions of the genera Gaetbulibacter and Tamlana.</title>
        <authorList>
            <person name="Jeong S.H."/>
            <person name="Park M.S."/>
            <person name="Jin H.M."/>
            <person name="Lee K."/>
            <person name="Park W."/>
            <person name="Jeon C.O."/>
        </authorList>
    </citation>
    <scope>NUCLEOTIDE SEQUENCE</scope>
    <source>
        <strain evidence="2">SC17</strain>
    </source>
</reference>
<protein>
    <recommendedName>
        <fullName evidence="4">Outer membrane protein beta-barrel domain-containing protein</fullName>
    </recommendedName>
</protein>
<evidence type="ECO:0000256" key="1">
    <source>
        <dbReference type="SAM" id="SignalP"/>
    </source>
</evidence>
<dbReference type="Pfam" id="PF19515">
    <property type="entry name" value="DUF6048"/>
    <property type="match status" value="1"/>
</dbReference>
<evidence type="ECO:0000313" key="2">
    <source>
        <dbReference type="EMBL" id="MBD0835730.1"/>
    </source>
</evidence>
<dbReference type="PROSITE" id="PS51257">
    <property type="entry name" value="PROKAR_LIPOPROTEIN"/>
    <property type="match status" value="1"/>
</dbReference>
<gene>
    <name evidence="2" type="ORF">ICJ84_09815</name>
</gene>
<feature type="chain" id="PRO_5035207800" description="Outer membrane protein beta-barrel domain-containing protein" evidence="1">
    <location>
        <begin position="27"/>
        <end position="242"/>
    </location>
</feature>
<dbReference type="RefSeq" id="WP_188216218.1">
    <property type="nucleotide sequence ID" value="NZ_BAABGH010000011.1"/>
</dbReference>
<accession>A0A8J6QF77</accession>